<proteinExistence type="predicted"/>
<accession>A0A5S9P5V5</accession>
<evidence type="ECO:0000313" key="2">
    <source>
        <dbReference type="Proteomes" id="UP000441399"/>
    </source>
</evidence>
<keyword evidence="2" id="KW-1185">Reference proteome</keyword>
<reference evidence="1 2" key="1">
    <citation type="submission" date="2019-11" db="EMBL/GenBank/DDBJ databases">
        <authorList>
            <person name="Holert J."/>
        </authorList>
    </citation>
    <scope>NUCLEOTIDE SEQUENCE [LARGE SCALE GENOMIC DNA]</scope>
    <source>
        <strain evidence="1">SB11_3</strain>
    </source>
</reference>
<dbReference type="EMBL" id="CACSIO010000005">
    <property type="protein sequence ID" value="CAA0098890.1"/>
    <property type="molecule type" value="Genomic_DNA"/>
</dbReference>
<gene>
    <name evidence="1" type="ORF">OPDIPICF_04208</name>
</gene>
<dbReference type="AlphaFoldDB" id="A0A5S9P5V5"/>
<evidence type="ECO:0000313" key="1">
    <source>
        <dbReference type="EMBL" id="CAA0098890.1"/>
    </source>
</evidence>
<sequence length="33" mass="3955">MIVALLLFRYKTALESREITRQTQLRIVIHQRG</sequence>
<name>A0A5S9P5V5_9GAMM</name>
<organism evidence="1 2">
    <name type="scientific">BD1-7 clade bacterium</name>
    <dbReference type="NCBI Taxonomy" id="2029982"/>
    <lineage>
        <taxon>Bacteria</taxon>
        <taxon>Pseudomonadati</taxon>
        <taxon>Pseudomonadota</taxon>
        <taxon>Gammaproteobacteria</taxon>
        <taxon>Cellvibrionales</taxon>
        <taxon>Spongiibacteraceae</taxon>
        <taxon>BD1-7 clade</taxon>
    </lineage>
</organism>
<dbReference type="Proteomes" id="UP000441399">
    <property type="component" value="Unassembled WGS sequence"/>
</dbReference>
<protein>
    <submittedName>
        <fullName evidence="1">Uncharacterized protein</fullName>
    </submittedName>
</protein>